<dbReference type="AlphaFoldDB" id="A0A2V2UNA6"/>
<dbReference type="VEuPathDB" id="TriTrypDB:TcBrA4_0156930"/>
<dbReference type="VEuPathDB" id="TriTrypDB:TcG_10019"/>
<dbReference type="EMBL" id="PRFA01000155">
    <property type="protein sequence ID" value="PWU85560.1"/>
    <property type="molecule type" value="Genomic_DNA"/>
</dbReference>
<comment type="caution">
    <text evidence="1">The sequence shown here is derived from an EMBL/GenBank/DDBJ whole genome shotgun (WGS) entry which is preliminary data.</text>
</comment>
<reference evidence="1 2" key="1">
    <citation type="journal article" date="2018" name="Microb. Genom.">
        <title>Expanding an expanded genome: long-read sequencing of Trypanosoma cruzi.</title>
        <authorList>
            <person name="Berna L."/>
            <person name="Rodriguez M."/>
            <person name="Chiribao M.L."/>
            <person name="Parodi-Talice A."/>
            <person name="Pita S."/>
            <person name="Rijo G."/>
            <person name="Alvarez-Valin F."/>
            <person name="Robello C."/>
        </authorList>
    </citation>
    <scope>NUCLEOTIDE SEQUENCE [LARGE SCALE GENOMIC DNA]</scope>
    <source>
        <strain evidence="1 2">Dm28c</strain>
    </source>
</reference>
<organism evidence="1 2">
    <name type="scientific">Trypanosoma cruzi</name>
    <dbReference type="NCBI Taxonomy" id="5693"/>
    <lineage>
        <taxon>Eukaryota</taxon>
        <taxon>Discoba</taxon>
        <taxon>Euglenozoa</taxon>
        <taxon>Kinetoplastea</taxon>
        <taxon>Metakinetoplastina</taxon>
        <taxon>Trypanosomatida</taxon>
        <taxon>Trypanosomatidae</taxon>
        <taxon>Trypanosoma</taxon>
        <taxon>Schizotrypanum</taxon>
    </lineage>
</organism>
<dbReference type="Proteomes" id="UP000246121">
    <property type="component" value="Unassembled WGS sequence"/>
</dbReference>
<protein>
    <submittedName>
        <fullName evidence="1">Putative retrotransposon hot spot protein (RHS,)</fullName>
    </submittedName>
</protein>
<evidence type="ECO:0000313" key="1">
    <source>
        <dbReference type="EMBL" id="PWU85560.1"/>
    </source>
</evidence>
<sequence length="160" mass="19416">MKDYNATGEMFIRRLDAYAKGQQLLEGILNLIHYQVCKLLHEGVFFLNQWRYYERKDTINFRAMQKLDSALEMPDGYSEQRRKFTLVTKTEDVLFERKVCVMDRKLNELLNRRFDGRGFVDANRKFLLEGFLRIPRSIFSMREYWAKYRHRIVTRGWRGL</sequence>
<evidence type="ECO:0000313" key="2">
    <source>
        <dbReference type="Proteomes" id="UP000246121"/>
    </source>
</evidence>
<dbReference type="VEuPathDB" id="TriTrypDB:C3747_137g11"/>
<dbReference type="VEuPathDB" id="TriTrypDB:TcCL_NonESM11249"/>
<name>A0A2V2UNA6_TRYCR</name>
<dbReference type="VEuPathDB" id="TriTrypDB:TCSYLVIO_003054"/>
<dbReference type="VEuPathDB" id="TriTrypDB:C4B63_155g15"/>
<gene>
    <name evidence="1" type="ORF">C4B63_155g15</name>
</gene>
<accession>A0A2V2UNA6</accession>
<dbReference type="VEuPathDB" id="TriTrypDB:Tc_MARK_882"/>
<proteinExistence type="predicted"/>